<keyword evidence="3" id="KW-1185">Reference proteome</keyword>
<protein>
    <submittedName>
        <fullName evidence="2">Uncharacterized protein</fullName>
    </submittedName>
</protein>
<accession>A0A9Q0KLI4</accession>
<dbReference type="Proteomes" id="UP001141806">
    <property type="component" value="Unassembled WGS sequence"/>
</dbReference>
<evidence type="ECO:0000313" key="2">
    <source>
        <dbReference type="EMBL" id="KAJ4972694.1"/>
    </source>
</evidence>
<sequence>MSSVNGYLLRIVLPLLDSRQHRPAQSCQQDKAKEGAKQAKDLVEEGLDKAKGFIDTAKLVGENLAENVKQLEEKAEDVIDRVKTNVHHLKEEGKENLTDIHRRGREVGRDVLRNAILWFSPTWAHQRQWKRISELTNGCHGGDHCDGVPAGFTGTKPVSAEEFS</sequence>
<feature type="coiled-coil region" evidence="1">
    <location>
        <begin position="54"/>
        <end position="92"/>
    </location>
</feature>
<organism evidence="2 3">
    <name type="scientific">Protea cynaroides</name>
    <dbReference type="NCBI Taxonomy" id="273540"/>
    <lineage>
        <taxon>Eukaryota</taxon>
        <taxon>Viridiplantae</taxon>
        <taxon>Streptophyta</taxon>
        <taxon>Embryophyta</taxon>
        <taxon>Tracheophyta</taxon>
        <taxon>Spermatophyta</taxon>
        <taxon>Magnoliopsida</taxon>
        <taxon>Proteales</taxon>
        <taxon>Proteaceae</taxon>
        <taxon>Protea</taxon>
    </lineage>
</organism>
<evidence type="ECO:0000313" key="3">
    <source>
        <dbReference type="Proteomes" id="UP001141806"/>
    </source>
</evidence>
<reference evidence="2" key="1">
    <citation type="journal article" date="2023" name="Plant J.">
        <title>The genome of the king protea, Protea cynaroides.</title>
        <authorList>
            <person name="Chang J."/>
            <person name="Duong T.A."/>
            <person name="Schoeman C."/>
            <person name="Ma X."/>
            <person name="Roodt D."/>
            <person name="Barker N."/>
            <person name="Li Z."/>
            <person name="Van de Peer Y."/>
            <person name="Mizrachi E."/>
        </authorList>
    </citation>
    <scope>NUCLEOTIDE SEQUENCE</scope>
    <source>
        <tissue evidence="2">Young leaves</tissue>
    </source>
</reference>
<name>A0A9Q0KLI4_9MAGN</name>
<comment type="caution">
    <text evidence="2">The sequence shown here is derived from an EMBL/GenBank/DDBJ whole genome shotgun (WGS) entry which is preliminary data.</text>
</comment>
<proteinExistence type="predicted"/>
<dbReference type="AlphaFoldDB" id="A0A9Q0KLI4"/>
<gene>
    <name evidence="2" type="ORF">NE237_005868</name>
</gene>
<evidence type="ECO:0000256" key="1">
    <source>
        <dbReference type="SAM" id="Coils"/>
    </source>
</evidence>
<dbReference type="EMBL" id="JAMYWD010000004">
    <property type="protein sequence ID" value="KAJ4972694.1"/>
    <property type="molecule type" value="Genomic_DNA"/>
</dbReference>
<keyword evidence="1" id="KW-0175">Coiled coil</keyword>
<dbReference type="OrthoDB" id="1641132at2759"/>